<feature type="transmembrane region" description="Helical" evidence="7">
    <location>
        <begin position="56"/>
        <end position="75"/>
    </location>
</feature>
<dbReference type="PANTHER" id="PTHR31376">
    <property type="entry name" value="OS09G0467300 PROTEIN-RELATED"/>
    <property type="match status" value="1"/>
</dbReference>
<gene>
    <name evidence="8" type="ORF">DCAF_LOCUS19891</name>
</gene>
<evidence type="ECO:0000313" key="9">
    <source>
        <dbReference type="Proteomes" id="UP001314170"/>
    </source>
</evidence>
<reference evidence="8 9" key="1">
    <citation type="submission" date="2024-01" db="EMBL/GenBank/DDBJ databases">
        <authorList>
            <person name="Waweru B."/>
        </authorList>
    </citation>
    <scope>NUCLEOTIDE SEQUENCE [LARGE SCALE GENOMIC DNA]</scope>
</reference>
<evidence type="ECO:0000256" key="1">
    <source>
        <dbReference type="ARBA" id="ARBA00004141"/>
    </source>
</evidence>
<feature type="transmembrane region" description="Helical" evidence="7">
    <location>
        <begin position="214"/>
        <end position="239"/>
    </location>
</feature>
<dbReference type="Proteomes" id="UP001314170">
    <property type="component" value="Unassembled WGS sequence"/>
</dbReference>
<comment type="subcellular location">
    <subcellularLocation>
        <location evidence="1">Membrane</location>
        <topology evidence="1">Multi-pass membrane protein</topology>
    </subcellularLocation>
</comment>
<keyword evidence="5 7" id="KW-1133">Transmembrane helix</keyword>
<feature type="transmembrane region" description="Helical" evidence="7">
    <location>
        <begin position="149"/>
        <end position="169"/>
    </location>
</feature>
<keyword evidence="3" id="KW-0813">Transport</keyword>
<accession>A0AAV1S8G9</accession>
<dbReference type="InterPro" id="IPR037185">
    <property type="entry name" value="EmrE-like"/>
</dbReference>
<evidence type="ECO:0000313" key="8">
    <source>
        <dbReference type="EMBL" id="CAK7347207.1"/>
    </source>
</evidence>
<comment type="caution">
    <text evidence="8">The sequence shown here is derived from an EMBL/GenBank/DDBJ whole genome shotgun (WGS) entry which is preliminary data.</text>
</comment>
<evidence type="ECO:0000256" key="2">
    <source>
        <dbReference type="ARBA" id="ARBA00006213"/>
    </source>
</evidence>
<feature type="transmembrane region" description="Helical" evidence="7">
    <location>
        <begin position="181"/>
        <end position="202"/>
    </location>
</feature>
<feature type="transmembrane region" description="Helical" evidence="7">
    <location>
        <begin position="21"/>
        <end position="44"/>
    </location>
</feature>
<keyword evidence="9" id="KW-1185">Reference proteome</keyword>
<evidence type="ECO:0000256" key="5">
    <source>
        <dbReference type="ARBA" id="ARBA00022989"/>
    </source>
</evidence>
<dbReference type="GO" id="GO:0015211">
    <property type="term" value="F:purine nucleoside transmembrane transporter activity"/>
    <property type="evidence" value="ECO:0007669"/>
    <property type="project" value="InterPro"/>
</dbReference>
<dbReference type="GO" id="GO:0005345">
    <property type="term" value="F:purine nucleobase transmembrane transporter activity"/>
    <property type="evidence" value="ECO:0007669"/>
    <property type="project" value="UniProtKB-ARBA"/>
</dbReference>
<dbReference type="AlphaFoldDB" id="A0AAV1S8G9"/>
<organism evidence="8 9">
    <name type="scientific">Dovyalis caffra</name>
    <dbReference type="NCBI Taxonomy" id="77055"/>
    <lineage>
        <taxon>Eukaryota</taxon>
        <taxon>Viridiplantae</taxon>
        <taxon>Streptophyta</taxon>
        <taxon>Embryophyta</taxon>
        <taxon>Tracheophyta</taxon>
        <taxon>Spermatophyta</taxon>
        <taxon>Magnoliopsida</taxon>
        <taxon>eudicotyledons</taxon>
        <taxon>Gunneridae</taxon>
        <taxon>Pentapetalae</taxon>
        <taxon>rosids</taxon>
        <taxon>fabids</taxon>
        <taxon>Malpighiales</taxon>
        <taxon>Salicaceae</taxon>
        <taxon>Flacourtieae</taxon>
        <taxon>Dovyalis</taxon>
    </lineage>
</organism>
<protein>
    <submittedName>
        <fullName evidence="8">Uncharacterized protein</fullName>
    </submittedName>
</protein>
<proteinExistence type="inferred from homology"/>
<dbReference type="GO" id="GO:0016020">
    <property type="term" value="C:membrane"/>
    <property type="evidence" value="ECO:0007669"/>
    <property type="project" value="UniProtKB-SubCell"/>
</dbReference>
<evidence type="ECO:0000256" key="4">
    <source>
        <dbReference type="ARBA" id="ARBA00022692"/>
    </source>
</evidence>
<evidence type="ECO:0000256" key="6">
    <source>
        <dbReference type="ARBA" id="ARBA00023136"/>
    </source>
</evidence>
<feature type="transmembrane region" description="Helical" evidence="7">
    <location>
        <begin position="118"/>
        <end position="142"/>
    </location>
</feature>
<comment type="similarity">
    <text evidence="2">Belongs to the purine permeases (TC 2.A.7.14) family.</text>
</comment>
<evidence type="ECO:0000256" key="3">
    <source>
        <dbReference type="ARBA" id="ARBA00022448"/>
    </source>
</evidence>
<dbReference type="EMBL" id="CAWUPB010001173">
    <property type="protein sequence ID" value="CAK7347207.1"/>
    <property type="molecule type" value="Genomic_DNA"/>
</dbReference>
<feature type="transmembrane region" description="Helical" evidence="7">
    <location>
        <begin position="87"/>
        <end position="106"/>
    </location>
</feature>
<name>A0AAV1S8G9_9ROSI</name>
<dbReference type="Pfam" id="PF16913">
    <property type="entry name" value="PUNUT"/>
    <property type="match status" value="1"/>
</dbReference>
<dbReference type="InterPro" id="IPR030182">
    <property type="entry name" value="PUP_plant"/>
</dbReference>
<dbReference type="PANTHER" id="PTHR31376:SF1">
    <property type="entry name" value="PURINE PERMEASE 2"/>
    <property type="match status" value="1"/>
</dbReference>
<keyword evidence="4 7" id="KW-0812">Transmembrane</keyword>
<evidence type="ECO:0000256" key="7">
    <source>
        <dbReference type="SAM" id="Phobius"/>
    </source>
</evidence>
<sequence>MTIVTMETKEETQVNPTMKKALLILNCIILSIGNCGGPLMMRLYFIHGGKRVWLSAWLQTGGWPIILIPLAITYFHRRPTDPTTKLFYTKPPLFIAAAIIGVLTGLDDYLYAYGLARLPVSTSSLIIATQLTFTAGFAFLLVKQKFTSYSINAVVLLTVGAGVLALHTGSDKPAHESNREYILGFIVTLGAAALYGLILPLVELTYKKSRQEINYTLVMEIQMIMCLFATVFCTAGMLVNKDFQVGFSKFSYIL</sequence>
<keyword evidence="6 7" id="KW-0472">Membrane</keyword>
<dbReference type="SUPFAM" id="SSF103481">
    <property type="entry name" value="Multidrug resistance efflux transporter EmrE"/>
    <property type="match status" value="1"/>
</dbReference>